<accession>A0A517NZD9</accession>
<organism evidence="3 4">
    <name type="scientific">Stieleria marina</name>
    <dbReference type="NCBI Taxonomy" id="1930275"/>
    <lineage>
        <taxon>Bacteria</taxon>
        <taxon>Pseudomonadati</taxon>
        <taxon>Planctomycetota</taxon>
        <taxon>Planctomycetia</taxon>
        <taxon>Pirellulales</taxon>
        <taxon>Pirellulaceae</taxon>
        <taxon>Stieleria</taxon>
    </lineage>
</organism>
<dbReference type="EMBL" id="CP036526">
    <property type="protein sequence ID" value="QDT12478.1"/>
    <property type="molecule type" value="Genomic_DNA"/>
</dbReference>
<gene>
    <name evidence="3" type="ORF">K239x_44880</name>
</gene>
<dbReference type="OrthoDB" id="289693at2"/>
<evidence type="ECO:0000313" key="4">
    <source>
        <dbReference type="Proteomes" id="UP000319817"/>
    </source>
</evidence>
<keyword evidence="2" id="KW-0472">Membrane</keyword>
<dbReference type="RefSeq" id="WP_145420376.1">
    <property type="nucleotide sequence ID" value="NZ_CP036526.1"/>
</dbReference>
<evidence type="ECO:0000256" key="1">
    <source>
        <dbReference type="SAM" id="MobiDB-lite"/>
    </source>
</evidence>
<sequence length="267" mass="29807">MSRSINSSLARIWPVHPGDANRVMNGFSLAINSIKLVVFQTLWVWFIVFAIAASFLQRSVVGALPTIACGTGLGLLALQFCLLCVYPEWPINRSLCRKLRRSVFARIDRPSWTKDSTGRVVELVPREKWRGSHFETATDLMVLHLHCDGLAMEGDRDHYDLPSDSILDAQIEEIRPAGWLAPLPMIVITARTQKGVVELPIAFRDHGLGDLRPSRRRDQAIALVDQINAVASGAVFSSDYQTPRVDRWHAQPDNPYAIPTTSRGSAR</sequence>
<proteinExistence type="predicted"/>
<reference evidence="3 4" key="1">
    <citation type="submission" date="2019-02" db="EMBL/GenBank/DDBJ databases">
        <title>Deep-cultivation of Planctomycetes and their phenomic and genomic characterization uncovers novel biology.</title>
        <authorList>
            <person name="Wiegand S."/>
            <person name="Jogler M."/>
            <person name="Boedeker C."/>
            <person name="Pinto D."/>
            <person name="Vollmers J."/>
            <person name="Rivas-Marin E."/>
            <person name="Kohn T."/>
            <person name="Peeters S.H."/>
            <person name="Heuer A."/>
            <person name="Rast P."/>
            <person name="Oberbeckmann S."/>
            <person name="Bunk B."/>
            <person name="Jeske O."/>
            <person name="Meyerdierks A."/>
            <person name="Storesund J.E."/>
            <person name="Kallscheuer N."/>
            <person name="Luecker S."/>
            <person name="Lage O.M."/>
            <person name="Pohl T."/>
            <person name="Merkel B.J."/>
            <person name="Hornburger P."/>
            <person name="Mueller R.-W."/>
            <person name="Bruemmer F."/>
            <person name="Labrenz M."/>
            <person name="Spormann A.M."/>
            <person name="Op den Camp H."/>
            <person name="Overmann J."/>
            <person name="Amann R."/>
            <person name="Jetten M.S.M."/>
            <person name="Mascher T."/>
            <person name="Medema M.H."/>
            <person name="Devos D.P."/>
            <person name="Kaster A.-K."/>
            <person name="Ovreas L."/>
            <person name="Rohde M."/>
            <person name="Galperin M.Y."/>
            <person name="Jogler C."/>
        </authorList>
    </citation>
    <scope>NUCLEOTIDE SEQUENCE [LARGE SCALE GENOMIC DNA]</scope>
    <source>
        <strain evidence="3 4">K23_9</strain>
    </source>
</reference>
<keyword evidence="4" id="KW-1185">Reference proteome</keyword>
<feature type="transmembrane region" description="Helical" evidence="2">
    <location>
        <begin position="62"/>
        <end position="85"/>
    </location>
</feature>
<feature type="region of interest" description="Disordered" evidence="1">
    <location>
        <begin position="246"/>
        <end position="267"/>
    </location>
</feature>
<keyword evidence="2" id="KW-1133">Transmembrane helix</keyword>
<dbReference type="Proteomes" id="UP000319817">
    <property type="component" value="Chromosome"/>
</dbReference>
<evidence type="ECO:0000313" key="3">
    <source>
        <dbReference type="EMBL" id="QDT12478.1"/>
    </source>
</evidence>
<evidence type="ECO:0000256" key="2">
    <source>
        <dbReference type="SAM" id="Phobius"/>
    </source>
</evidence>
<feature type="transmembrane region" description="Helical" evidence="2">
    <location>
        <begin position="36"/>
        <end position="56"/>
    </location>
</feature>
<protein>
    <submittedName>
        <fullName evidence="3">Uncharacterized protein</fullName>
    </submittedName>
</protein>
<keyword evidence="2" id="KW-0812">Transmembrane</keyword>
<name>A0A517NZD9_9BACT</name>
<dbReference type="AlphaFoldDB" id="A0A517NZD9"/>